<comment type="caution">
    <text evidence="2">The sequence shown here is derived from an EMBL/GenBank/DDBJ whole genome shotgun (WGS) entry which is preliminary data.</text>
</comment>
<feature type="region of interest" description="Disordered" evidence="1">
    <location>
        <begin position="135"/>
        <end position="165"/>
    </location>
</feature>
<accession>A0A0F9V0W5</accession>
<reference evidence="2" key="1">
    <citation type="journal article" date="2015" name="Nature">
        <title>Complex archaea that bridge the gap between prokaryotes and eukaryotes.</title>
        <authorList>
            <person name="Spang A."/>
            <person name="Saw J.H."/>
            <person name="Jorgensen S.L."/>
            <person name="Zaremba-Niedzwiedzka K."/>
            <person name="Martijn J."/>
            <person name="Lind A.E."/>
            <person name="van Eijk R."/>
            <person name="Schleper C."/>
            <person name="Guy L."/>
            <person name="Ettema T.J."/>
        </authorList>
    </citation>
    <scope>NUCLEOTIDE SEQUENCE</scope>
</reference>
<name>A0A0F9V0W5_9ZZZZ</name>
<evidence type="ECO:0000256" key="1">
    <source>
        <dbReference type="SAM" id="MobiDB-lite"/>
    </source>
</evidence>
<organism evidence="2">
    <name type="scientific">marine sediment metagenome</name>
    <dbReference type="NCBI Taxonomy" id="412755"/>
    <lineage>
        <taxon>unclassified sequences</taxon>
        <taxon>metagenomes</taxon>
        <taxon>ecological metagenomes</taxon>
    </lineage>
</organism>
<feature type="compositionally biased region" description="Basic and acidic residues" evidence="1">
    <location>
        <begin position="135"/>
        <end position="159"/>
    </location>
</feature>
<feature type="region of interest" description="Disordered" evidence="1">
    <location>
        <begin position="48"/>
        <end position="70"/>
    </location>
</feature>
<gene>
    <name evidence="2" type="ORF">LCGC14_0541120</name>
</gene>
<proteinExistence type="predicted"/>
<dbReference type="EMBL" id="LAZR01000724">
    <property type="protein sequence ID" value="KKN59498.1"/>
    <property type="molecule type" value="Genomic_DNA"/>
</dbReference>
<evidence type="ECO:0000313" key="2">
    <source>
        <dbReference type="EMBL" id="KKN59498.1"/>
    </source>
</evidence>
<sequence length="165" mass="18162">MAETRKELALALFDQGKRPSDPEVKALGLKPKTCYNYFQDWKKLRATPSDEQKGSAGEGKGSSGQGRTVVGGRAVEVGKITITTENWGFTQYGAILILDTYHQAKRDINYGGTVGEFLCDITEFYRRIVNYKEVQHGGGDGEGRSSTEEDGRTSPDATRELAPQH</sequence>
<dbReference type="AlphaFoldDB" id="A0A0F9V0W5"/>
<protein>
    <submittedName>
        <fullName evidence="2">Uncharacterized protein</fullName>
    </submittedName>
</protein>